<dbReference type="PANTHER" id="PTHR24410:SF23">
    <property type="entry name" value="BTB DOMAIN-CONTAINING PROTEIN-RELATED"/>
    <property type="match status" value="1"/>
</dbReference>
<proteinExistence type="predicted"/>
<dbReference type="OrthoDB" id="298084at2759"/>
<accession>A0A397ST74</accession>
<protein>
    <recommendedName>
        <fullName evidence="1">BTB domain-containing protein</fullName>
    </recommendedName>
</protein>
<dbReference type="Gene3D" id="3.30.710.10">
    <property type="entry name" value="Potassium Channel Kv1.1, Chain A"/>
    <property type="match status" value="1"/>
</dbReference>
<dbReference type="SUPFAM" id="SSF54695">
    <property type="entry name" value="POZ domain"/>
    <property type="match status" value="1"/>
</dbReference>
<dbReference type="Pfam" id="PF00651">
    <property type="entry name" value="BTB"/>
    <property type="match status" value="1"/>
</dbReference>
<keyword evidence="3" id="KW-1185">Reference proteome</keyword>
<evidence type="ECO:0000313" key="2">
    <source>
        <dbReference type="EMBL" id="RIA87225.1"/>
    </source>
</evidence>
<dbReference type="SMART" id="SM00225">
    <property type="entry name" value="BTB"/>
    <property type="match status" value="1"/>
</dbReference>
<gene>
    <name evidence="2" type="ORF">C1645_777761</name>
</gene>
<dbReference type="InterPro" id="IPR051481">
    <property type="entry name" value="BTB-POZ/Galectin-3-binding"/>
</dbReference>
<dbReference type="CDD" id="cd18186">
    <property type="entry name" value="BTB_POZ_ZBTB_KLHL-like"/>
    <property type="match status" value="1"/>
</dbReference>
<comment type="caution">
    <text evidence="2">The sequence shown here is derived from an EMBL/GenBank/DDBJ whole genome shotgun (WGS) entry which is preliminary data.</text>
</comment>
<dbReference type="InterPro" id="IPR000210">
    <property type="entry name" value="BTB/POZ_dom"/>
</dbReference>
<organism evidence="2 3">
    <name type="scientific">Glomus cerebriforme</name>
    <dbReference type="NCBI Taxonomy" id="658196"/>
    <lineage>
        <taxon>Eukaryota</taxon>
        <taxon>Fungi</taxon>
        <taxon>Fungi incertae sedis</taxon>
        <taxon>Mucoromycota</taxon>
        <taxon>Glomeromycotina</taxon>
        <taxon>Glomeromycetes</taxon>
        <taxon>Glomerales</taxon>
        <taxon>Glomeraceae</taxon>
        <taxon>Glomus</taxon>
    </lineage>
</organism>
<evidence type="ECO:0000259" key="1">
    <source>
        <dbReference type="PROSITE" id="PS50097"/>
    </source>
</evidence>
<dbReference type="InterPro" id="IPR011333">
    <property type="entry name" value="SKP1/BTB/POZ_sf"/>
</dbReference>
<name>A0A397ST74_9GLOM</name>
<dbReference type="EMBL" id="QKYT01000320">
    <property type="protein sequence ID" value="RIA87225.1"/>
    <property type="molecule type" value="Genomic_DNA"/>
</dbReference>
<reference evidence="2 3" key="1">
    <citation type="submission" date="2018-06" db="EMBL/GenBank/DDBJ databases">
        <title>Comparative genomics reveals the genomic features of Rhizophagus irregularis, R. cerebriforme, R. diaphanum and Gigaspora rosea, and their symbiotic lifestyle signature.</title>
        <authorList>
            <person name="Morin E."/>
            <person name="San Clemente H."/>
            <person name="Chen E.C.H."/>
            <person name="De La Providencia I."/>
            <person name="Hainaut M."/>
            <person name="Kuo A."/>
            <person name="Kohler A."/>
            <person name="Murat C."/>
            <person name="Tang N."/>
            <person name="Roy S."/>
            <person name="Loubradou J."/>
            <person name="Henrissat B."/>
            <person name="Grigoriev I.V."/>
            <person name="Corradi N."/>
            <person name="Roux C."/>
            <person name="Martin F.M."/>
        </authorList>
    </citation>
    <scope>NUCLEOTIDE SEQUENCE [LARGE SCALE GENOMIC DNA]</scope>
    <source>
        <strain evidence="2 3">DAOM 227022</strain>
    </source>
</reference>
<sequence>MTKNDLLHSLSNSLGQLYETGDDHNVIIEVGKDLNDLKTFKAHSYILRARSTYFKSALSNNWVIIKDNSIIYFNKPNISPLIFDIILRYIYTGNINFDKDNITQIIDLMIAADEMGLLEIINYIQNYILENSGIIKKDIVLLYNTFVKMHPSQHFGKLKKKIEKLLFNNPQLLFNMNDVYTLEESGIISLINSEHIKMREFDIWKRVLEWGISRTNIISREFSTWTKEEFIELNDSLRNVLPLIRFQEMSLKQFQDDSIIISSLVDSEVFKELLLSFPPTPVDSMIITEKNATNLLSMICNGDFCCVDSFNLLFRQNKNSLNFHEFTTLENTNNTMIVCKLDRKFEIIGGYCPGRWKINERKLVLDECFTIRFRNRNFGCHLKLDDFEFDNKELWEFGLDNNKIHITTAVTSTRSRSFEIIPETLEIFKLEK</sequence>
<dbReference type="PANTHER" id="PTHR24410">
    <property type="entry name" value="HL07962P-RELATED"/>
    <property type="match status" value="1"/>
</dbReference>
<dbReference type="PROSITE" id="PS50097">
    <property type="entry name" value="BTB"/>
    <property type="match status" value="1"/>
</dbReference>
<dbReference type="AlphaFoldDB" id="A0A397ST74"/>
<feature type="domain" description="BTB" evidence="1">
    <location>
        <begin position="24"/>
        <end position="99"/>
    </location>
</feature>
<evidence type="ECO:0000313" key="3">
    <source>
        <dbReference type="Proteomes" id="UP000265703"/>
    </source>
</evidence>
<dbReference type="Proteomes" id="UP000265703">
    <property type="component" value="Unassembled WGS sequence"/>
</dbReference>